<gene>
    <name evidence="1" type="ORF">BKH15_04635</name>
</gene>
<organism evidence="1 2">
    <name type="scientific">Actinomyces oris</name>
    <dbReference type="NCBI Taxonomy" id="544580"/>
    <lineage>
        <taxon>Bacteria</taxon>
        <taxon>Bacillati</taxon>
        <taxon>Actinomycetota</taxon>
        <taxon>Actinomycetes</taxon>
        <taxon>Actinomycetales</taxon>
        <taxon>Actinomycetaceae</taxon>
        <taxon>Actinomyces</taxon>
    </lineage>
</organism>
<comment type="caution">
    <text evidence="1">The sequence shown here is derived from an EMBL/GenBank/DDBJ whole genome shotgun (WGS) entry which is preliminary data.</text>
</comment>
<reference evidence="1 2" key="1">
    <citation type="submission" date="2016-12" db="EMBL/GenBank/DDBJ databases">
        <title>Genomic comparison of strains in the 'Actinomyces naeslundii' group.</title>
        <authorList>
            <person name="Mughal S.R."/>
            <person name="Do T."/>
            <person name="Gilbert S.C."/>
            <person name="Witherden E.A."/>
            <person name="Didelot X."/>
            <person name="Beighton D."/>
        </authorList>
    </citation>
    <scope>NUCLEOTIDE SEQUENCE [LARGE SCALE GENOMIC DNA]</scope>
    <source>
        <strain evidence="1 2">G53E</strain>
    </source>
</reference>
<sequence>MSVSFLFPELSATGMIIDANNFLLESNKRWPGSRVLRWREYERDTDVDIIINPEDMAVTVSHFRDNKLISADGALDCEEAADIAAWVRSLNPDPNLVLWFTTSVFDGHTILTPGITPQQVIDQWVNHAEHDPYIEYPQHFH</sequence>
<dbReference type="EMBL" id="MSKW01000010">
    <property type="protein sequence ID" value="OLO77887.1"/>
    <property type="molecule type" value="Genomic_DNA"/>
</dbReference>
<dbReference type="AlphaFoldDB" id="A0A1Q8XC30"/>
<name>A0A1Q8XC30_9ACTO</name>
<accession>A0A1Q8XC30</accession>
<dbReference type="Proteomes" id="UP000186769">
    <property type="component" value="Unassembled WGS sequence"/>
</dbReference>
<evidence type="ECO:0000313" key="1">
    <source>
        <dbReference type="EMBL" id="OLO77887.1"/>
    </source>
</evidence>
<evidence type="ECO:0000313" key="2">
    <source>
        <dbReference type="Proteomes" id="UP000186769"/>
    </source>
</evidence>
<protein>
    <submittedName>
        <fullName evidence="1">Uncharacterized protein</fullName>
    </submittedName>
</protein>
<proteinExistence type="predicted"/>